<feature type="domain" description="Enoyl reductase (ER)" evidence="6">
    <location>
        <begin position="10"/>
        <end position="343"/>
    </location>
</feature>
<dbReference type="PROSITE" id="PS00059">
    <property type="entry name" value="ADH_ZINC"/>
    <property type="match status" value="1"/>
</dbReference>
<comment type="cofactor">
    <cofactor evidence="1 5">
        <name>Zn(2+)</name>
        <dbReference type="ChEBI" id="CHEBI:29105"/>
    </cofactor>
</comment>
<keyword evidence="4" id="KW-0560">Oxidoreductase</keyword>
<dbReference type="InterPro" id="IPR050129">
    <property type="entry name" value="Zn_alcohol_dh"/>
</dbReference>
<evidence type="ECO:0000256" key="1">
    <source>
        <dbReference type="ARBA" id="ARBA00001947"/>
    </source>
</evidence>
<accession>A0ABQ6I1E2</accession>
<name>A0ABQ6I1E2_9MICO</name>
<dbReference type="SUPFAM" id="SSF51735">
    <property type="entry name" value="NAD(P)-binding Rossmann-fold domains"/>
    <property type="match status" value="1"/>
</dbReference>
<comment type="similarity">
    <text evidence="5">Belongs to the zinc-containing alcohol dehydrogenase family.</text>
</comment>
<dbReference type="InterPro" id="IPR036291">
    <property type="entry name" value="NAD(P)-bd_dom_sf"/>
</dbReference>
<evidence type="ECO:0000313" key="8">
    <source>
        <dbReference type="Proteomes" id="UP001157091"/>
    </source>
</evidence>
<dbReference type="Proteomes" id="UP001157091">
    <property type="component" value="Unassembled WGS sequence"/>
</dbReference>
<dbReference type="PANTHER" id="PTHR43401:SF2">
    <property type="entry name" value="L-THREONINE 3-DEHYDROGENASE"/>
    <property type="match status" value="1"/>
</dbReference>
<dbReference type="PANTHER" id="PTHR43401">
    <property type="entry name" value="L-THREONINE 3-DEHYDROGENASE"/>
    <property type="match status" value="1"/>
</dbReference>
<dbReference type="InterPro" id="IPR013154">
    <property type="entry name" value="ADH-like_N"/>
</dbReference>
<dbReference type="CDD" id="cd08258">
    <property type="entry name" value="Zn_ADH4"/>
    <property type="match status" value="1"/>
</dbReference>
<comment type="caution">
    <text evidence="7">The sequence shown here is derived from an EMBL/GenBank/DDBJ whole genome shotgun (WGS) entry which is preliminary data.</text>
</comment>
<keyword evidence="2 5" id="KW-0479">Metal-binding</keyword>
<protein>
    <submittedName>
        <fullName evidence="7">Zn-dependent alcohol dehydrogenase</fullName>
    </submittedName>
</protein>
<evidence type="ECO:0000256" key="2">
    <source>
        <dbReference type="ARBA" id="ARBA00022723"/>
    </source>
</evidence>
<dbReference type="InterPro" id="IPR020843">
    <property type="entry name" value="ER"/>
</dbReference>
<dbReference type="Gene3D" id="3.90.180.10">
    <property type="entry name" value="Medium-chain alcohol dehydrogenases, catalytic domain"/>
    <property type="match status" value="1"/>
</dbReference>
<sequence>MRALVKYDLSDEGMEVRDIPEPSMGDDEVLIETRAVGVCGSDIHLWRNSHSWDLELPVVVGHEIAGEVIAVGPGAPGGWRVGDRVVCETAAKICGRCRYCRTGQYNLCPDRLGYGAKHDGFFTARVAVEPRVLHRIPDGVSYEHAALAEPFAVAYNALVERATVVPGDLVVIQGAGPIGALSVQVARLCGAGRIVVLCTDRDEPRLPSVVRMGADQVVNVQKEDARVIVGSLGDGLGADVVVDATGVSAALADSLDLVRALGTVVKIGWGPQPYGRSLDPLVAKAVTLHGSFSHTWTTWERVLDGFATGRLDASAALGGVYPLDDWAQAFEDMESGRNVKSVLTFSVARPAEEGEGV</sequence>
<dbReference type="Gene3D" id="3.40.50.720">
    <property type="entry name" value="NAD(P)-binding Rossmann-like Domain"/>
    <property type="match status" value="1"/>
</dbReference>
<keyword evidence="8" id="KW-1185">Reference proteome</keyword>
<proteinExistence type="inferred from homology"/>
<evidence type="ECO:0000313" key="7">
    <source>
        <dbReference type="EMBL" id="GMA24432.1"/>
    </source>
</evidence>
<evidence type="ECO:0000256" key="3">
    <source>
        <dbReference type="ARBA" id="ARBA00022833"/>
    </source>
</evidence>
<dbReference type="InterPro" id="IPR011032">
    <property type="entry name" value="GroES-like_sf"/>
</dbReference>
<organism evidence="7 8">
    <name type="scientific">Luteimicrobium album</name>
    <dbReference type="NCBI Taxonomy" id="1054550"/>
    <lineage>
        <taxon>Bacteria</taxon>
        <taxon>Bacillati</taxon>
        <taxon>Actinomycetota</taxon>
        <taxon>Actinomycetes</taxon>
        <taxon>Micrococcales</taxon>
        <taxon>Luteimicrobium</taxon>
    </lineage>
</organism>
<evidence type="ECO:0000256" key="5">
    <source>
        <dbReference type="RuleBase" id="RU361277"/>
    </source>
</evidence>
<dbReference type="SMART" id="SM00829">
    <property type="entry name" value="PKS_ER"/>
    <property type="match status" value="1"/>
</dbReference>
<evidence type="ECO:0000256" key="4">
    <source>
        <dbReference type="ARBA" id="ARBA00023002"/>
    </source>
</evidence>
<dbReference type="InterPro" id="IPR002328">
    <property type="entry name" value="ADH_Zn_CS"/>
</dbReference>
<dbReference type="RefSeq" id="WP_284293236.1">
    <property type="nucleotide sequence ID" value="NZ_BSUK01000001.1"/>
</dbReference>
<dbReference type="Pfam" id="PF08240">
    <property type="entry name" value="ADH_N"/>
    <property type="match status" value="1"/>
</dbReference>
<evidence type="ECO:0000259" key="6">
    <source>
        <dbReference type="SMART" id="SM00829"/>
    </source>
</evidence>
<dbReference type="Pfam" id="PF00107">
    <property type="entry name" value="ADH_zinc_N"/>
    <property type="match status" value="1"/>
</dbReference>
<dbReference type="EMBL" id="BSUK01000001">
    <property type="protein sequence ID" value="GMA24432.1"/>
    <property type="molecule type" value="Genomic_DNA"/>
</dbReference>
<dbReference type="SUPFAM" id="SSF50129">
    <property type="entry name" value="GroES-like"/>
    <property type="match status" value="1"/>
</dbReference>
<reference evidence="8" key="1">
    <citation type="journal article" date="2019" name="Int. J. Syst. Evol. Microbiol.">
        <title>The Global Catalogue of Microorganisms (GCM) 10K type strain sequencing project: providing services to taxonomists for standard genome sequencing and annotation.</title>
        <authorList>
            <consortium name="The Broad Institute Genomics Platform"/>
            <consortium name="The Broad Institute Genome Sequencing Center for Infectious Disease"/>
            <person name="Wu L."/>
            <person name="Ma J."/>
        </authorList>
    </citation>
    <scope>NUCLEOTIDE SEQUENCE [LARGE SCALE GENOMIC DNA]</scope>
    <source>
        <strain evidence="8">NBRC 106348</strain>
    </source>
</reference>
<gene>
    <name evidence="7" type="ORF">GCM10025864_21910</name>
</gene>
<keyword evidence="3 5" id="KW-0862">Zinc</keyword>
<dbReference type="InterPro" id="IPR013149">
    <property type="entry name" value="ADH-like_C"/>
</dbReference>